<feature type="region of interest" description="Disordered" evidence="1">
    <location>
        <begin position="523"/>
        <end position="588"/>
    </location>
</feature>
<protein>
    <submittedName>
        <fullName evidence="2">Uncharacterized protein</fullName>
    </submittedName>
</protein>
<reference evidence="2 3" key="1">
    <citation type="submission" date="2016-10" db="EMBL/GenBank/DDBJ databases">
        <title>Proteomics and genomics reveal pathogen-plant mechanisms compatible with a hemibiotrophic lifestyle of Diplodia corticola.</title>
        <authorList>
            <person name="Fernandes I."/>
            <person name="De Jonge R."/>
            <person name="Van De Peer Y."/>
            <person name="Devreese B."/>
            <person name="Alves A."/>
            <person name="Esteves A.C."/>
        </authorList>
    </citation>
    <scope>NUCLEOTIDE SEQUENCE [LARGE SCALE GENOMIC DNA]</scope>
    <source>
        <strain evidence="2 3">CBS 112549</strain>
    </source>
</reference>
<organism evidence="2 3">
    <name type="scientific">Diplodia corticola</name>
    <dbReference type="NCBI Taxonomy" id="236234"/>
    <lineage>
        <taxon>Eukaryota</taxon>
        <taxon>Fungi</taxon>
        <taxon>Dikarya</taxon>
        <taxon>Ascomycota</taxon>
        <taxon>Pezizomycotina</taxon>
        <taxon>Dothideomycetes</taxon>
        <taxon>Dothideomycetes incertae sedis</taxon>
        <taxon>Botryosphaeriales</taxon>
        <taxon>Botryosphaeriaceae</taxon>
        <taxon>Diplodia</taxon>
    </lineage>
</organism>
<feature type="compositionally biased region" description="Polar residues" evidence="1">
    <location>
        <begin position="298"/>
        <end position="310"/>
    </location>
</feature>
<evidence type="ECO:0000313" key="3">
    <source>
        <dbReference type="Proteomes" id="UP000183809"/>
    </source>
</evidence>
<evidence type="ECO:0000313" key="2">
    <source>
        <dbReference type="EMBL" id="OJD38050.1"/>
    </source>
</evidence>
<keyword evidence="3" id="KW-1185">Reference proteome</keyword>
<dbReference type="AlphaFoldDB" id="A0A1J9RD65"/>
<feature type="compositionally biased region" description="Basic and acidic residues" evidence="1">
    <location>
        <begin position="351"/>
        <end position="362"/>
    </location>
</feature>
<dbReference type="Proteomes" id="UP000183809">
    <property type="component" value="Unassembled WGS sequence"/>
</dbReference>
<proteinExistence type="predicted"/>
<feature type="compositionally biased region" description="Basic and acidic residues" evidence="1">
    <location>
        <begin position="312"/>
        <end position="324"/>
    </location>
</feature>
<comment type="caution">
    <text evidence="2">The sequence shown here is derived from an EMBL/GenBank/DDBJ whole genome shotgun (WGS) entry which is preliminary data.</text>
</comment>
<feature type="region of interest" description="Disordered" evidence="1">
    <location>
        <begin position="465"/>
        <end position="485"/>
    </location>
</feature>
<dbReference type="EMBL" id="MNUE01000005">
    <property type="protein sequence ID" value="OJD38050.1"/>
    <property type="molecule type" value="Genomic_DNA"/>
</dbReference>
<accession>A0A1J9RD65</accession>
<feature type="compositionally biased region" description="Polar residues" evidence="1">
    <location>
        <begin position="566"/>
        <end position="584"/>
    </location>
</feature>
<dbReference type="RefSeq" id="XP_020134078.1">
    <property type="nucleotide sequence ID" value="XM_020276707.1"/>
</dbReference>
<feature type="compositionally biased region" description="Polar residues" evidence="1">
    <location>
        <begin position="526"/>
        <end position="537"/>
    </location>
</feature>
<sequence>MASGNVTSCTFPAIAAWKPLGKSGKQMPIEYLGVFIPSGGQDGRALMAEVVPADNSTNTAPAVRLTLTPSTVLGNSIGQNISVIITADSIITFNHHESSVTDVVPATIRKQASKRLKEDLKMPQISTEKTLDNVSSLSLILKKTPIVSLPRNKLLLTEASELFRVQAMESLSSGTSITLYFFRDDGATSALLNFYISMKKSGGSCIGAVHTPTTHLTFEKASDASWSQYSVVSKQSAKKSKKKRKNQSGDGNDDRIKRAKGNDSPNKLDVVPQLEARSEPRTGMPDRTGRQMPAAAGSTASLLSPMTSMHLSRAEHDKERESRRGGRSHSVSATSRRTRCRSRSPGGARWPYDDNSVRKGSDSKNSTSLYHDGNAGRLSYYSHSRDDLDRSLSPYSKRAVQHGIPAVPSIMKFGAPDLPQRVVSTSYIPDKTFNLRIDTRKANGVIDGVSKVRSDPQSSIVLAQKPLISNSREDQDPPPTPISRQRHEEADKFLDSVAQAMNTTAVEASSAPTVAEDSINLDYGQRGSSAMPTSTRDQTARALPAAPSVACESATGGDLASERQHQVPSMGSTSMAPVHSSDTPTMPAPDLAITADQGTNNLAPVDLVKRWRVYHDMVLTHPSLDMDSMVAAQQDLAAGLRAARLGHEGSFKERMADVFMRVHGPSDVVIKEEDTDSAAGPIG</sequence>
<feature type="compositionally biased region" description="Basic residues" evidence="1">
    <location>
        <begin position="236"/>
        <end position="246"/>
    </location>
</feature>
<gene>
    <name evidence="2" type="ORF">BKCO1_5000125</name>
</gene>
<evidence type="ECO:0000256" key="1">
    <source>
        <dbReference type="SAM" id="MobiDB-lite"/>
    </source>
</evidence>
<name>A0A1J9RD65_9PEZI</name>
<dbReference type="GeneID" id="31016968"/>
<feature type="region of interest" description="Disordered" evidence="1">
    <location>
        <begin position="234"/>
        <end position="376"/>
    </location>
</feature>